<evidence type="ECO:0000313" key="1">
    <source>
        <dbReference type="EMBL" id="MBB3995286.1"/>
    </source>
</evidence>
<accession>A0A7W6E5S7</accession>
<dbReference type="AlphaFoldDB" id="A0A7W6E5S7"/>
<evidence type="ECO:0000313" key="2">
    <source>
        <dbReference type="Proteomes" id="UP000530268"/>
    </source>
</evidence>
<dbReference type="RefSeq" id="WP_184567075.1">
    <property type="nucleotide sequence ID" value="NZ_JACIEI010000013.1"/>
</dbReference>
<organism evidence="1 2">
    <name type="scientific">Sulfitobacter undariae</name>
    <dbReference type="NCBI Taxonomy" id="1563671"/>
    <lineage>
        <taxon>Bacteria</taxon>
        <taxon>Pseudomonadati</taxon>
        <taxon>Pseudomonadota</taxon>
        <taxon>Alphaproteobacteria</taxon>
        <taxon>Rhodobacterales</taxon>
        <taxon>Roseobacteraceae</taxon>
        <taxon>Sulfitobacter</taxon>
    </lineage>
</organism>
<protein>
    <submittedName>
        <fullName evidence="1">Uncharacterized protein</fullName>
    </submittedName>
</protein>
<dbReference type="EMBL" id="JACIEI010000013">
    <property type="protein sequence ID" value="MBB3995286.1"/>
    <property type="molecule type" value="Genomic_DNA"/>
</dbReference>
<sequence length="107" mass="11696">MSNVIVFRHVASRGAPRSTEALSEQVVQLEPYRVLRDFAGQWQAYLHAHFDCINDAALAFGVTERAARRWWDGAGPRGAFVAIALRLHPESAPAFLLADVPAQAVAA</sequence>
<dbReference type="Proteomes" id="UP000530268">
    <property type="component" value="Unassembled WGS sequence"/>
</dbReference>
<proteinExistence type="predicted"/>
<comment type="caution">
    <text evidence="1">The sequence shown here is derived from an EMBL/GenBank/DDBJ whole genome shotgun (WGS) entry which is preliminary data.</text>
</comment>
<name>A0A7W6E5S7_9RHOB</name>
<gene>
    <name evidence="1" type="ORF">GGR95_002941</name>
</gene>
<keyword evidence="2" id="KW-1185">Reference proteome</keyword>
<reference evidence="1 2" key="1">
    <citation type="submission" date="2020-08" db="EMBL/GenBank/DDBJ databases">
        <title>Genomic Encyclopedia of Type Strains, Phase IV (KMG-IV): sequencing the most valuable type-strain genomes for metagenomic binning, comparative biology and taxonomic classification.</title>
        <authorList>
            <person name="Goeker M."/>
        </authorList>
    </citation>
    <scope>NUCLEOTIDE SEQUENCE [LARGE SCALE GENOMIC DNA]</scope>
    <source>
        <strain evidence="1 2">DSM 102234</strain>
    </source>
</reference>